<dbReference type="InterPro" id="IPR006707">
    <property type="entry name" value="T7SS_EccD"/>
</dbReference>
<feature type="domain" description="EccD-like transmembrane" evidence="8">
    <location>
        <begin position="127"/>
        <end position="461"/>
    </location>
</feature>
<evidence type="ECO:0000256" key="7">
    <source>
        <dbReference type="SAM" id="Phobius"/>
    </source>
</evidence>
<feature type="transmembrane region" description="Helical" evidence="7">
    <location>
        <begin position="345"/>
        <end position="361"/>
    </location>
</feature>
<feature type="transmembrane region" description="Helical" evidence="7">
    <location>
        <begin position="147"/>
        <end position="166"/>
    </location>
</feature>
<dbReference type="Pfam" id="PF19053">
    <property type="entry name" value="EccD"/>
    <property type="match status" value="1"/>
</dbReference>
<feature type="transmembrane region" description="Helical" evidence="7">
    <location>
        <begin position="428"/>
        <end position="452"/>
    </location>
</feature>
<sequence>MAVDEQAQQRVGAPGRLRFVLGADAVDIAVPADVPLADVLTAILAQFRVPPAPAGWWVAQRLGETPLDQERTSTQLGLLDGEWIHLRPGDSPLAVTAPDDPGAEGVEAAGRLPLWSAAHAILARQLGVTAALLAGLVVLLTSAPVTVQIPVSGVSAVLLLVASGVASWSGRSRRTATLLAAVATCYAASSGWLMVMATHPVASGAAQWAAAAAAAAVAVCAGLAGAAHAAPVFAGALTTIVMLLIPITLVALGSASPPHAAAIGLTVTLVVVLFVPGSAFRLGGLSLPLLPTNADELREDIEPLPHRTVVERGANTLRYLKGLHTGLGIAQCVLLAFLLTEDGAFAFWFTIAVTLLLFLRARHLSGAVQRWAVLVPGAFAAVSVVVRRVSGEDSPSGVLLHAWFPVFTAGVVLLLLSTRLPGRRLKPYWLRGVDILESLTAVAVFPLLLGVLDVYNTMRELGS</sequence>
<feature type="transmembrane region" description="Helical" evidence="7">
    <location>
        <begin position="259"/>
        <end position="280"/>
    </location>
</feature>
<keyword evidence="4 7" id="KW-0812">Transmembrane</keyword>
<proteinExistence type="inferred from homology"/>
<evidence type="ECO:0000313" key="9">
    <source>
        <dbReference type="EMBL" id="TDV38612.1"/>
    </source>
</evidence>
<dbReference type="InterPro" id="IPR044049">
    <property type="entry name" value="EccD_transm"/>
</dbReference>
<feature type="transmembrane region" description="Helical" evidence="7">
    <location>
        <begin position="205"/>
        <end position="225"/>
    </location>
</feature>
<evidence type="ECO:0000256" key="2">
    <source>
        <dbReference type="ARBA" id="ARBA00006162"/>
    </source>
</evidence>
<keyword evidence="10" id="KW-1185">Reference proteome</keyword>
<dbReference type="EMBL" id="SOCP01000027">
    <property type="protein sequence ID" value="TDV38612.1"/>
    <property type="molecule type" value="Genomic_DNA"/>
</dbReference>
<gene>
    <name evidence="9" type="ORF">CLV71_12755</name>
</gene>
<comment type="similarity">
    <text evidence="2">Belongs to the EccD/Snm4 family.</text>
</comment>
<dbReference type="NCBIfam" id="TIGR03920">
    <property type="entry name" value="T7SS_EccD"/>
    <property type="match status" value="1"/>
</dbReference>
<protein>
    <submittedName>
        <fullName evidence="9">Type VII secretion integral membrane protein EccD</fullName>
    </submittedName>
</protein>
<keyword evidence="6 7" id="KW-0472">Membrane</keyword>
<feature type="transmembrane region" description="Helical" evidence="7">
    <location>
        <begin position="232"/>
        <end position="253"/>
    </location>
</feature>
<feature type="transmembrane region" description="Helical" evidence="7">
    <location>
        <begin position="368"/>
        <end position="386"/>
    </location>
</feature>
<dbReference type="AlphaFoldDB" id="A0A4R7UTY5"/>
<dbReference type="OrthoDB" id="4775372at2"/>
<keyword evidence="3" id="KW-1003">Cell membrane</keyword>
<evidence type="ECO:0000256" key="4">
    <source>
        <dbReference type="ARBA" id="ARBA00022692"/>
    </source>
</evidence>
<evidence type="ECO:0000313" key="10">
    <source>
        <dbReference type="Proteomes" id="UP000294927"/>
    </source>
</evidence>
<dbReference type="GO" id="GO:0005886">
    <property type="term" value="C:plasma membrane"/>
    <property type="evidence" value="ECO:0007669"/>
    <property type="project" value="UniProtKB-SubCell"/>
</dbReference>
<evidence type="ECO:0000259" key="8">
    <source>
        <dbReference type="Pfam" id="PF19053"/>
    </source>
</evidence>
<feature type="transmembrane region" description="Helical" evidence="7">
    <location>
        <begin position="322"/>
        <end position="339"/>
    </location>
</feature>
<comment type="subcellular location">
    <subcellularLocation>
        <location evidence="1">Cell membrane</location>
        <topology evidence="1">Multi-pass membrane protein</topology>
    </subcellularLocation>
</comment>
<reference evidence="9 10" key="1">
    <citation type="submission" date="2019-03" db="EMBL/GenBank/DDBJ databases">
        <title>Genomic Encyclopedia of Archaeal and Bacterial Type Strains, Phase II (KMG-II): from individual species to whole genera.</title>
        <authorList>
            <person name="Goeker M."/>
        </authorList>
    </citation>
    <scope>NUCLEOTIDE SEQUENCE [LARGE SCALE GENOMIC DNA]</scope>
    <source>
        <strain evidence="9 10">DSM 45499</strain>
    </source>
</reference>
<feature type="transmembrane region" description="Helical" evidence="7">
    <location>
        <begin position="121"/>
        <end position="141"/>
    </location>
</feature>
<evidence type="ECO:0000256" key="3">
    <source>
        <dbReference type="ARBA" id="ARBA00022475"/>
    </source>
</evidence>
<dbReference type="Pfam" id="PF08817">
    <property type="entry name" value="YukD"/>
    <property type="match status" value="1"/>
</dbReference>
<accession>A0A4R7UTY5</accession>
<dbReference type="RefSeq" id="WP_133908944.1">
    <property type="nucleotide sequence ID" value="NZ_SOCP01000027.1"/>
</dbReference>
<evidence type="ECO:0000256" key="6">
    <source>
        <dbReference type="ARBA" id="ARBA00023136"/>
    </source>
</evidence>
<keyword evidence="5 7" id="KW-1133">Transmembrane helix</keyword>
<dbReference type="Gene3D" id="3.10.20.90">
    <property type="entry name" value="Phosphatidylinositol 3-kinase Catalytic Subunit, Chain A, domain 1"/>
    <property type="match status" value="1"/>
</dbReference>
<name>A0A4R7UTY5_9PSEU</name>
<dbReference type="Proteomes" id="UP000294927">
    <property type="component" value="Unassembled WGS sequence"/>
</dbReference>
<evidence type="ECO:0000256" key="1">
    <source>
        <dbReference type="ARBA" id="ARBA00004651"/>
    </source>
</evidence>
<evidence type="ECO:0000256" key="5">
    <source>
        <dbReference type="ARBA" id="ARBA00022989"/>
    </source>
</evidence>
<feature type="transmembrane region" description="Helical" evidence="7">
    <location>
        <begin position="398"/>
        <end position="416"/>
    </location>
</feature>
<organism evidence="9 10">
    <name type="scientific">Actinophytocola oryzae</name>
    <dbReference type="NCBI Taxonomy" id="502181"/>
    <lineage>
        <taxon>Bacteria</taxon>
        <taxon>Bacillati</taxon>
        <taxon>Actinomycetota</taxon>
        <taxon>Actinomycetes</taxon>
        <taxon>Pseudonocardiales</taxon>
        <taxon>Pseudonocardiaceae</taxon>
    </lineage>
</organism>
<dbReference type="InterPro" id="IPR024962">
    <property type="entry name" value="YukD-like"/>
</dbReference>
<feature type="transmembrane region" description="Helical" evidence="7">
    <location>
        <begin position="178"/>
        <end position="199"/>
    </location>
</feature>
<comment type="caution">
    <text evidence="9">The sequence shown here is derived from an EMBL/GenBank/DDBJ whole genome shotgun (WGS) entry which is preliminary data.</text>
</comment>